<reference evidence="1" key="1">
    <citation type="submission" date="2020-07" db="EMBL/GenBank/DDBJ databases">
        <title>Huge and variable diversity of episymbiotic CPR bacteria and DPANN archaea in groundwater ecosystems.</title>
        <authorList>
            <person name="He C.Y."/>
            <person name="Keren R."/>
            <person name="Whittaker M."/>
            <person name="Farag I.F."/>
            <person name="Doudna J."/>
            <person name="Cate J.H.D."/>
            <person name="Banfield J.F."/>
        </authorList>
    </citation>
    <scope>NUCLEOTIDE SEQUENCE</scope>
    <source>
        <strain evidence="1">NC_groundwater_1370_Ag_S-0.2um_69_93</strain>
    </source>
</reference>
<name>A0A933E8X5_UNCTE</name>
<accession>A0A933E8X5</accession>
<sequence>MSDSTEERILNGDVLKVLYYKDAFSERTQLGSHLLWVYINEAGYHKKGKPLSRERLERVVDRLAAKGYVEKLAPSPTGRLLTDYEAFLTRKGRGFLEGALSEDPDVLIGDL</sequence>
<dbReference type="Proteomes" id="UP000752292">
    <property type="component" value="Unassembled WGS sequence"/>
</dbReference>
<organism evidence="1 2">
    <name type="scientific">Tectimicrobiota bacterium</name>
    <dbReference type="NCBI Taxonomy" id="2528274"/>
    <lineage>
        <taxon>Bacteria</taxon>
        <taxon>Pseudomonadati</taxon>
        <taxon>Nitrospinota/Tectimicrobiota group</taxon>
        <taxon>Candidatus Tectimicrobiota</taxon>
    </lineage>
</organism>
<evidence type="ECO:0000313" key="1">
    <source>
        <dbReference type="EMBL" id="MBI4251005.1"/>
    </source>
</evidence>
<evidence type="ECO:0000313" key="2">
    <source>
        <dbReference type="Proteomes" id="UP000752292"/>
    </source>
</evidence>
<dbReference type="AlphaFoldDB" id="A0A933E8X5"/>
<comment type="caution">
    <text evidence="1">The sequence shown here is derived from an EMBL/GenBank/DDBJ whole genome shotgun (WGS) entry which is preliminary data.</text>
</comment>
<dbReference type="EMBL" id="JACQRX010000041">
    <property type="protein sequence ID" value="MBI4251005.1"/>
    <property type="molecule type" value="Genomic_DNA"/>
</dbReference>
<protein>
    <submittedName>
        <fullName evidence="1">Uncharacterized protein</fullName>
    </submittedName>
</protein>
<proteinExistence type="predicted"/>
<gene>
    <name evidence="1" type="ORF">HY618_00965</name>
</gene>